<dbReference type="EMBL" id="CP058595">
    <property type="protein sequence ID" value="QLG44927.1"/>
    <property type="molecule type" value="Genomic_DNA"/>
</dbReference>
<dbReference type="PROSITE" id="PS51257">
    <property type="entry name" value="PROKAR_LIPOPROTEIN"/>
    <property type="match status" value="1"/>
</dbReference>
<dbReference type="Proteomes" id="UP000509302">
    <property type="component" value="Chromosome"/>
</dbReference>
<dbReference type="InterPro" id="IPR000782">
    <property type="entry name" value="FAS1_domain"/>
</dbReference>
<dbReference type="PROSITE" id="PS50213">
    <property type="entry name" value="FAS1"/>
    <property type="match status" value="3"/>
</dbReference>
<dbReference type="RefSeq" id="WP_179241217.1">
    <property type="nucleotide sequence ID" value="NZ_CP058595.1"/>
</dbReference>
<keyword evidence="3" id="KW-1185">Reference proteome</keyword>
<protein>
    <submittedName>
        <fullName evidence="2">Fasciclin domain-containing protein</fullName>
    </submittedName>
</protein>
<name>A0A7H9ANC1_9FLAO</name>
<dbReference type="InterPro" id="IPR036378">
    <property type="entry name" value="FAS1_dom_sf"/>
</dbReference>
<gene>
    <name evidence="2" type="ORF">HYG79_06020</name>
</gene>
<sequence>MNSFLKNRFKSITAGMLTTALVVSCGKNDDEPPVLPDENIAETIFQILDKSDSLTVLSALIKETDRKTGGALEASLKTDGSFTLFAPINDSDSPLLINLDSEGNLVIPDEDAELWDNILKYHIVSTKAIKASDLNDGEEFTTVLGETLSVNRSGGTFLEDATQTKSKIVKTDIVAKNGIIHYIDKVLTPQIVLDAIDSKQSNGVEEILAADPELSSFLAAIKAAGLEDVYFKNPGVISKGSDRTAKFDLATIFAPNNTAFQSLFDELGDDYNGLDDFDTDEEKTLLRDALRFHTAPDSRRMRVSFTQAEEQLNTLLGEQLGDLDEDITVAVQGADIQIRDSKSAGFIVNGDKEAGNNIIHTINIVLRHKAFYDGFEADARAGDTRNMPTVFKTYPSLSILLEAIEKTALSFEYPRNNFTEPPLNISTYFAPNNDAFEELFNYLGDTYSSLDDFDTPEKLEVLKDILLHQHSSSYLCKERLEEEGRSANVFTRLINPQVPKFPDNERFQVKTTGDAANPVIKLEDYLGREANFNQFNIKVAPTLPACAEGQTGLSGATSLIHIIDKVMMKSEFRTRLNP</sequence>
<dbReference type="SUPFAM" id="SSF82153">
    <property type="entry name" value="FAS1 domain"/>
    <property type="match status" value="2"/>
</dbReference>
<evidence type="ECO:0000259" key="1">
    <source>
        <dbReference type="PROSITE" id="PS50213"/>
    </source>
</evidence>
<dbReference type="InterPro" id="IPR050904">
    <property type="entry name" value="Adhesion/Biosynth-related"/>
</dbReference>
<dbReference type="Pfam" id="PF02469">
    <property type="entry name" value="Fasciclin"/>
    <property type="match status" value="2"/>
</dbReference>
<dbReference type="KEGG" id="cagg:HYG79_06020"/>
<reference evidence="2 3" key="1">
    <citation type="journal article" date="2006" name="Int. J. Syst. Evol. Microbiol.">
        <title>Costertonia aggregata gen. nov., sp. nov., a mesophilic marine bacterium of the family Flavobacteriaceae, isolated from a mature biofilm.</title>
        <authorList>
            <person name="Kwon K.K."/>
            <person name="Lee Y.K."/>
            <person name="Lee H.K."/>
        </authorList>
    </citation>
    <scope>NUCLEOTIDE SEQUENCE [LARGE SCALE GENOMIC DNA]</scope>
    <source>
        <strain evidence="2 3">KCCM 42265</strain>
    </source>
</reference>
<feature type="domain" description="FAS1" evidence="1">
    <location>
        <begin position="41"/>
        <end position="187"/>
    </location>
</feature>
<evidence type="ECO:0000313" key="3">
    <source>
        <dbReference type="Proteomes" id="UP000509302"/>
    </source>
</evidence>
<dbReference type="PANTHER" id="PTHR10900">
    <property type="entry name" value="PERIOSTIN-RELATED"/>
    <property type="match status" value="1"/>
</dbReference>
<feature type="domain" description="FAS1" evidence="1">
    <location>
        <begin position="384"/>
        <end position="567"/>
    </location>
</feature>
<accession>A0A7H9ANC1</accession>
<feature type="domain" description="FAS1" evidence="1">
    <location>
        <begin position="201"/>
        <end position="366"/>
    </location>
</feature>
<dbReference type="SMART" id="SM00554">
    <property type="entry name" value="FAS1"/>
    <property type="match status" value="2"/>
</dbReference>
<proteinExistence type="predicted"/>
<dbReference type="AlphaFoldDB" id="A0A7H9ANC1"/>
<evidence type="ECO:0000313" key="2">
    <source>
        <dbReference type="EMBL" id="QLG44927.1"/>
    </source>
</evidence>
<organism evidence="2 3">
    <name type="scientific">Costertonia aggregata</name>
    <dbReference type="NCBI Taxonomy" id="343403"/>
    <lineage>
        <taxon>Bacteria</taxon>
        <taxon>Pseudomonadati</taxon>
        <taxon>Bacteroidota</taxon>
        <taxon>Flavobacteriia</taxon>
        <taxon>Flavobacteriales</taxon>
        <taxon>Flavobacteriaceae</taxon>
        <taxon>Costertonia</taxon>
    </lineage>
</organism>
<dbReference type="Gene3D" id="2.30.180.10">
    <property type="entry name" value="FAS1 domain"/>
    <property type="match status" value="3"/>
</dbReference>